<sequence>MDVRLNLRTVTVSSGRVEKQEALQDLREHILRVQKESQQEPAVSVYTEQEKHVPRLSIKRRGKPESVLRHRKLRRNLQRKCAQNTVVELQGKGQREPTLNVQGEGQRDNSLYLQGNQHQELKSHPHAEERQEPGVHRRSEGQCLPGLPGQGLQEPALHQQRYGQEESGRGVLAKGRQQHSPSVKKRRGRPSLEPDEAKRRREQRQKERRKNTVNLGKSHQEWAMLKNSLSYKKDADFAAFLLNFYRRNNNEMENQTAPSASSQTRAIASPVASPIDTSVPSSEPSENAIDSTGLILKIKQEETYIGEWEPSTTASHPIFHPGLSLWIKEVDESGASNHENMKEEKMCTAENGNIRIKKEGGVRQTEESGRKYKRNKANLDKDTEKYMKVETTFTGSKTLFCLKSMKISKNSKPERTEKKSHNREINE</sequence>
<evidence type="ECO:0000313" key="3">
    <source>
        <dbReference type="Proteomes" id="UP001066276"/>
    </source>
</evidence>
<dbReference type="AlphaFoldDB" id="A0AAV7VCV8"/>
<gene>
    <name evidence="2" type="ORF">NDU88_003266</name>
</gene>
<dbReference type="Proteomes" id="UP001066276">
    <property type="component" value="Chromosome 2_1"/>
</dbReference>
<feature type="compositionally biased region" description="Basic and acidic residues" evidence="1">
    <location>
        <begin position="119"/>
        <end position="140"/>
    </location>
</feature>
<keyword evidence="3" id="KW-1185">Reference proteome</keyword>
<name>A0AAV7VCV8_PLEWA</name>
<reference evidence="2" key="1">
    <citation type="journal article" date="2022" name="bioRxiv">
        <title>Sequencing and chromosome-scale assembly of the giantPleurodeles waltlgenome.</title>
        <authorList>
            <person name="Brown T."/>
            <person name="Elewa A."/>
            <person name="Iarovenko S."/>
            <person name="Subramanian E."/>
            <person name="Araus A.J."/>
            <person name="Petzold A."/>
            <person name="Susuki M."/>
            <person name="Suzuki K.-i.T."/>
            <person name="Hayashi T."/>
            <person name="Toyoda A."/>
            <person name="Oliveira C."/>
            <person name="Osipova E."/>
            <person name="Leigh N.D."/>
            <person name="Simon A."/>
            <person name="Yun M.H."/>
        </authorList>
    </citation>
    <scope>NUCLEOTIDE SEQUENCE</scope>
    <source>
        <strain evidence="2">20211129_DDA</strain>
        <tissue evidence="2">Liver</tissue>
    </source>
</reference>
<evidence type="ECO:0000256" key="1">
    <source>
        <dbReference type="SAM" id="MobiDB-lite"/>
    </source>
</evidence>
<proteinExistence type="predicted"/>
<feature type="compositionally biased region" description="Basic and acidic residues" evidence="1">
    <location>
        <begin position="411"/>
        <end position="427"/>
    </location>
</feature>
<feature type="region of interest" description="Disordered" evidence="1">
    <location>
        <begin position="406"/>
        <end position="427"/>
    </location>
</feature>
<dbReference type="EMBL" id="JANPWB010000003">
    <property type="protein sequence ID" value="KAJ1199430.1"/>
    <property type="molecule type" value="Genomic_DNA"/>
</dbReference>
<organism evidence="2 3">
    <name type="scientific">Pleurodeles waltl</name>
    <name type="common">Iberian ribbed newt</name>
    <dbReference type="NCBI Taxonomy" id="8319"/>
    <lineage>
        <taxon>Eukaryota</taxon>
        <taxon>Metazoa</taxon>
        <taxon>Chordata</taxon>
        <taxon>Craniata</taxon>
        <taxon>Vertebrata</taxon>
        <taxon>Euteleostomi</taxon>
        <taxon>Amphibia</taxon>
        <taxon>Batrachia</taxon>
        <taxon>Caudata</taxon>
        <taxon>Salamandroidea</taxon>
        <taxon>Salamandridae</taxon>
        <taxon>Pleurodelinae</taxon>
        <taxon>Pleurodeles</taxon>
    </lineage>
</organism>
<accession>A0AAV7VCV8</accession>
<feature type="compositionally biased region" description="Basic and acidic residues" evidence="1">
    <location>
        <begin position="190"/>
        <end position="199"/>
    </location>
</feature>
<feature type="compositionally biased region" description="Basic residues" evidence="1">
    <location>
        <begin position="200"/>
        <end position="211"/>
    </location>
</feature>
<evidence type="ECO:0000313" key="2">
    <source>
        <dbReference type="EMBL" id="KAJ1199430.1"/>
    </source>
</evidence>
<protein>
    <submittedName>
        <fullName evidence="2">Uncharacterized protein</fullName>
    </submittedName>
</protein>
<feature type="region of interest" description="Disordered" evidence="1">
    <location>
        <begin position="117"/>
        <end position="215"/>
    </location>
</feature>
<feature type="compositionally biased region" description="Low complexity" evidence="1">
    <location>
        <begin position="141"/>
        <end position="155"/>
    </location>
</feature>
<comment type="caution">
    <text evidence="2">The sequence shown here is derived from an EMBL/GenBank/DDBJ whole genome shotgun (WGS) entry which is preliminary data.</text>
</comment>